<evidence type="ECO:0000313" key="2">
    <source>
        <dbReference type="Proteomes" id="UP000327493"/>
    </source>
</evidence>
<sequence length="137" mass="14988">METLEESARVPQKYRCCSFWSVQCWDQCGGLGGPWISEEQITESTRTPPTLLGLPPGLKVLLGEGLLMPTTASLCDFSSLVHSGPLTSYWLSELYPCRGRAGGHRCPPPYSGENTSAVALATAQWANRHHILVQDEV</sequence>
<comment type="caution">
    <text evidence="1">The sequence shown here is derived from an EMBL/GenBank/DDBJ whole genome shotgun (WGS) entry which is preliminary data.</text>
</comment>
<protein>
    <submittedName>
        <fullName evidence="1">Uncharacterized protein</fullName>
    </submittedName>
</protein>
<organism evidence="1 2">
    <name type="scientific">Etheostoma spectabile</name>
    <name type="common">orangethroat darter</name>
    <dbReference type="NCBI Taxonomy" id="54343"/>
    <lineage>
        <taxon>Eukaryota</taxon>
        <taxon>Metazoa</taxon>
        <taxon>Chordata</taxon>
        <taxon>Craniata</taxon>
        <taxon>Vertebrata</taxon>
        <taxon>Euteleostomi</taxon>
        <taxon>Actinopterygii</taxon>
        <taxon>Neopterygii</taxon>
        <taxon>Teleostei</taxon>
        <taxon>Neoteleostei</taxon>
        <taxon>Acanthomorphata</taxon>
        <taxon>Eupercaria</taxon>
        <taxon>Perciformes</taxon>
        <taxon>Percoidei</taxon>
        <taxon>Percidae</taxon>
        <taxon>Etheostomatinae</taxon>
        <taxon>Etheostoma</taxon>
    </lineage>
</organism>
<reference evidence="1 2" key="1">
    <citation type="submission" date="2019-08" db="EMBL/GenBank/DDBJ databases">
        <title>A chromosome-level genome assembly, high-density linkage maps, and genome scans reveal the genomic architecture of hybrid incompatibilities underlying speciation via character displacement in darters (Percidae: Etheostominae).</title>
        <authorList>
            <person name="Moran R.L."/>
            <person name="Catchen J.M."/>
            <person name="Fuller R.C."/>
        </authorList>
    </citation>
    <scope>NUCLEOTIDE SEQUENCE [LARGE SCALE GENOMIC DNA]</scope>
    <source>
        <strain evidence="1">EspeVRDwgs_2016</strain>
        <tissue evidence="1">Muscle</tissue>
    </source>
</reference>
<evidence type="ECO:0000313" key="1">
    <source>
        <dbReference type="EMBL" id="KAA8580374.1"/>
    </source>
</evidence>
<gene>
    <name evidence="1" type="ORF">FQN60_005909</name>
</gene>
<dbReference type="Proteomes" id="UP000327493">
    <property type="component" value="Chromosome 23"/>
</dbReference>
<name>A0A5J5CEK5_9PERO</name>
<keyword evidence="2" id="KW-1185">Reference proteome</keyword>
<dbReference type="EMBL" id="VOFY01000023">
    <property type="protein sequence ID" value="KAA8580374.1"/>
    <property type="molecule type" value="Genomic_DNA"/>
</dbReference>
<accession>A0A5J5CEK5</accession>
<dbReference type="AlphaFoldDB" id="A0A5J5CEK5"/>
<proteinExistence type="predicted"/>